<keyword evidence="2" id="KW-1277">Toxin-antitoxin system</keyword>
<proteinExistence type="inferred from homology"/>
<dbReference type="GO" id="GO:0016075">
    <property type="term" value="P:rRNA catabolic process"/>
    <property type="evidence" value="ECO:0007669"/>
    <property type="project" value="TreeGrafter"/>
</dbReference>
<dbReference type="GO" id="GO:0003677">
    <property type="term" value="F:DNA binding"/>
    <property type="evidence" value="ECO:0007669"/>
    <property type="project" value="InterPro"/>
</dbReference>
<evidence type="ECO:0000256" key="2">
    <source>
        <dbReference type="ARBA" id="ARBA00022649"/>
    </source>
</evidence>
<sequence>MVKQGDIIKINLDPKVGHEQKGYRPYVYLSHETVDKYSNIAIFAPISNTARIYPFYLQLPAQVKTTGKILLDQIVAIDYKQRESKFIESLPDDYLNQVLNIARAVFQKMTNKN</sequence>
<dbReference type="GO" id="GO:0006402">
    <property type="term" value="P:mRNA catabolic process"/>
    <property type="evidence" value="ECO:0007669"/>
    <property type="project" value="TreeGrafter"/>
</dbReference>
<evidence type="ECO:0000313" key="4">
    <source>
        <dbReference type="Proteomes" id="UP000475928"/>
    </source>
</evidence>
<evidence type="ECO:0000256" key="1">
    <source>
        <dbReference type="ARBA" id="ARBA00007521"/>
    </source>
</evidence>
<dbReference type="Gene3D" id="2.30.30.110">
    <property type="match status" value="1"/>
</dbReference>
<dbReference type="Proteomes" id="UP000475928">
    <property type="component" value="Unassembled WGS sequence"/>
</dbReference>
<reference evidence="3 4" key="1">
    <citation type="submission" date="2020-02" db="EMBL/GenBank/DDBJ databases">
        <title>Draft genome sequence of Lactococcus sp. Hs20B0-1.</title>
        <authorList>
            <person name="Noda S."/>
            <person name="Yuki M."/>
            <person name="Ohkuma M."/>
        </authorList>
    </citation>
    <scope>NUCLEOTIDE SEQUENCE [LARGE SCALE GENOMIC DNA]</scope>
    <source>
        <strain evidence="3 4">Hs20B0-1</strain>
    </source>
</reference>
<dbReference type="SUPFAM" id="SSF50118">
    <property type="entry name" value="Cell growth inhibitor/plasmid maintenance toxic component"/>
    <property type="match status" value="1"/>
</dbReference>
<dbReference type="RefSeq" id="WP_172357648.1">
    <property type="nucleotide sequence ID" value="NZ_BLLH01000011.1"/>
</dbReference>
<dbReference type="InterPro" id="IPR011067">
    <property type="entry name" value="Plasmid_toxin/cell-grow_inhib"/>
</dbReference>
<dbReference type="PANTHER" id="PTHR33988">
    <property type="entry name" value="ENDORIBONUCLEASE MAZF-RELATED"/>
    <property type="match status" value="1"/>
</dbReference>
<dbReference type="InterPro" id="IPR003477">
    <property type="entry name" value="PemK-like"/>
</dbReference>
<gene>
    <name evidence="3" type="ORF">Hs20B_16960</name>
</gene>
<dbReference type="EMBL" id="BLLH01000011">
    <property type="protein sequence ID" value="GFH41298.1"/>
    <property type="molecule type" value="Genomic_DNA"/>
</dbReference>
<organism evidence="3 4">
    <name type="scientific">Pseudolactococcus insecticola</name>
    <dbReference type="NCBI Taxonomy" id="2709158"/>
    <lineage>
        <taxon>Bacteria</taxon>
        <taxon>Bacillati</taxon>
        <taxon>Bacillota</taxon>
        <taxon>Bacilli</taxon>
        <taxon>Lactobacillales</taxon>
        <taxon>Streptococcaceae</taxon>
        <taxon>Pseudolactococcus</taxon>
    </lineage>
</organism>
<dbReference type="PANTHER" id="PTHR33988:SF3">
    <property type="entry name" value="ENDORIBONUCLEASE TOXIN CHPB-RELATED"/>
    <property type="match status" value="1"/>
</dbReference>
<comment type="caution">
    <text evidence="3">The sequence shown here is derived from an EMBL/GenBank/DDBJ whole genome shotgun (WGS) entry which is preliminary data.</text>
</comment>
<comment type="similarity">
    <text evidence="1">Belongs to the PemK/MazF family.</text>
</comment>
<name>A0A6A0BA14_9LACT</name>
<dbReference type="AlphaFoldDB" id="A0A6A0BA14"/>
<dbReference type="GO" id="GO:0004521">
    <property type="term" value="F:RNA endonuclease activity"/>
    <property type="evidence" value="ECO:0007669"/>
    <property type="project" value="TreeGrafter"/>
</dbReference>
<dbReference type="Pfam" id="PF02452">
    <property type="entry name" value="PemK_toxin"/>
    <property type="match status" value="1"/>
</dbReference>
<evidence type="ECO:0000313" key="3">
    <source>
        <dbReference type="EMBL" id="GFH41298.1"/>
    </source>
</evidence>
<keyword evidence="4" id="KW-1185">Reference proteome</keyword>
<accession>A0A6A0BA14</accession>
<protein>
    <submittedName>
        <fullName evidence="3">mRNA interferase PemK</fullName>
    </submittedName>
</protein>